<organism evidence="4 5">
    <name type="scientific">Pseudopedobacter beijingensis</name>
    <dbReference type="NCBI Taxonomy" id="1207056"/>
    <lineage>
        <taxon>Bacteria</taxon>
        <taxon>Pseudomonadati</taxon>
        <taxon>Bacteroidota</taxon>
        <taxon>Sphingobacteriia</taxon>
        <taxon>Sphingobacteriales</taxon>
        <taxon>Sphingobacteriaceae</taxon>
        <taxon>Pseudopedobacter</taxon>
    </lineage>
</organism>
<dbReference type="Pfam" id="PF16344">
    <property type="entry name" value="FecR_C"/>
    <property type="match status" value="1"/>
</dbReference>
<evidence type="ECO:0000259" key="3">
    <source>
        <dbReference type="Pfam" id="PF16344"/>
    </source>
</evidence>
<name>A0ABW4I8H3_9SPHI</name>
<reference evidence="5" key="1">
    <citation type="journal article" date="2019" name="Int. J. Syst. Evol. Microbiol.">
        <title>The Global Catalogue of Microorganisms (GCM) 10K type strain sequencing project: providing services to taxonomists for standard genome sequencing and annotation.</title>
        <authorList>
            <consortium name="The Broad Institute Genomics Platform"/>
            <consortium name="The Broad Institute Genome Sequencing Center for Infectious Disease"/>
            <person name="Wu L."/>
            <person name="Ma J."/>
        </authorList>
    </citation>
    <scope>NUCLEOTIDE SEQUENCE [LARGE SCALE GENOMIC DNA]</scope>
    <source>
        <strain evidence="5">CCUG 53762</strain>
    </source>
</reference>
<dbReference type="EMBL" id="JBHUDG010000001">
    <property type="protein sequence ID" value="MFD1628309.1"/>
    <property type="molecule type" value="Genomic_DNA"/>
</dbReference>
<keyword evidence="1" id="KW-0812">Transmembrane</keyword>
<keyword evidence="1" id="KW-0472">Membrane</keyword>
<evidence type="ECO:0000313" key="5">
    <source>
        <dbReference type="Proteomes" id="UP001597118"/>
    </source>
</evidence>
<evidence type="ECO:0000313" key="4">
    <source>
        <dbReference type="EMBL" id="MFD1628309.1"/>
    </source>
</evidence>
<gene>
    <name evidence="4" type="ORF">ACFSAH_00390</name>
</gene>
<dbReference type="Proteomes" id="UP001597118">
    <property type="component" value="Unassembled WGS sequence"/>
</dbReference>
<feature type="domain" description="FecR protein" evidence="2">
    <location>
        <begin position="196"/>
        <end position="286"/>
    </location>
</feature>
<dbReference type="InterPro" id="IPR032508">
    <property type="entry name" value="FecR_C"/>
</dbReference>
<evidence type="ECO:0000259" key="2">
    <source>
        <dbReference type="Pfam" id="PF04773"/>
    </source>
</evidence>
<dbReference type="Gene3D" id="2.60.120.1440">
    <property type="match status" value="1"/>
</dbReference>
<accession>A0ABW4I8H3</accession>
<feature type="domain" description="Protein FecR C-terminal" evidence="3">
    <location>
        <begin position="328"/>
        <end position="396"/>
    </location>
</feature>
<feature type="transmembrane region" description="Helical" evidence="1">
    <location>
        <begin position="89"/>
        <end position="107"/>
    </location>
</feature>
<dbReference type="PANTHER" id="PTHR30273:SF2">
    <property type="entry name" value="PROTEIN FECR"/>
    <property type="match status" value="1"/>
</dbReference>
<dbReference type="Pfam" id="PF04773">
    <property type="entry name" value="FecR"/>
    <property type="match status" value="1"/>
</dbReference>
<keyword evidence="5" id="KW-1185">Reference proteome</keyword>
<proteinExistence type="predicted"/>
<dbReference type="RefSeq" id="WP_379660696.1">
    <property type="nucleotide sequence ID" value="NZ_JBHUDG010000001.1"/>
</dbReference>
<keyword evidence="1" id="KW-1133">Transmembrane helix</keyword>
<dbReference type="PANTHER" id="PTHR30273">
    <property type="entry name" value="PERIPLASMIC SIGNAL SENSOR AND SIGMA FACTOR ACTIVATOR FECR-RELATED"/>
    <property type="match status" value="1"/>
</dbReference>
<dbReference type="Gene3D" id="3.55.50.30">
    <property type="match status" value="1"/>
</dbReference>
<sequence length="398" mass="45201">MSEERLYQLLKEYFNNTISSEDCIGLLKFLADAKDEQTLLLIDEVLSEFKKGVVFSPKQSEEVYKRILEDVRFKQMRKAKFTFTINYQWLRYAAIFLIFMAAGIYFINSYRLKLAVEQDENIAVIKLPIADTSNVRLTTSDGASIMLDSVSVGNSLKDLNGGAEVNKTGEKMLAYEERGKNWIVKTPVLHTLSVPRGITYRVQLPDGTNVWLNAASSLTYPSEFLGKQRKVVLSGEAYFEVAKDKNKPFIVESNGNSVEVLGTHFNVLAYKDDNLIKTTLLEGSVKMFNQSSSVVLVPGKQAVVKKNESAIEVKAAKIEEVMAWKNGYFVFEDADIESIMKELARWYNIDVEYKGINVKQRFGGTFSKNKNLKDLLEYLETLGDVQFVQEGRRVIVMR</sequence>
<evidence type="ECO:0000256" key="1">
    <source>
        <dbReference type="SAM" id="Phobius"/>
    </source>
</evidence>
<comment type="caution">
    <text evidence="4">The sequence shown here is derived from an EMBL/GenBank/DDBJ whole genome shotgun (WGS) entry which is preliminary data.</text>
</comment>
<dbReference type="InterPro" id="IPR006860">
    <property type="entry name" value="FecR"/>
</dbReference>
<dbReference type="InterPro" id="IPR012373">
    <property type="entry name" value="Ferrdict_sens_TM"/>
</dbReference>
<protein>
    <submittedName>
        <fullName evidence="4">FecR family protein</fullName>
    </submittedName>
</protein>